<dbReference type="EMBL" id="BMSJ01000008">
    <property type="protein sequence ID" value="GGR36455.1"/>
    <property type="molecule type" value="Genomic_DNA"/>
</dbReference>
<comment type="caution">
    <text evidence="2">The sequence shown here is derived from an EMBL/GenBank/DDBJ whole genome shotgun (WGS) entry which is preliminary data.</text>
</comment>
<accession>A0AAV4KMH2</accession>
<name>A0AAV4KMH2_9ACTN</name>
<evidence type="ECO:0000313" key="2">
    <source>
        <dbReference type="EMBL" id="GGR36455.1"/>
    </source>
</evidence>
<proteinExistence type="predicted"/>
<dbReference type="AlphaFoldDB" id="A0AAV4KMH2"/>
<evidence type="ECO:0000313" key="3">
    <source>
        <dbReference type="Proteomes" id="UP000642014"/>
    </source>
</evidence>
<feature type="compositionally biased region" description="Gly residues" evidence="1">
    <location>
        <begin position="25"/>
        <end position="38"/>
    </location>
</feature>
<organism evidence="2 3">
    <name type="scientific">Streptomyces cinereoruber</name>
    <dbReference type="NCBI Taxonomy" id="67260"/>
    <lineage>
        <taxon>Bacteria</taxon>
        <taxon>Bacillati</taxon>
        <taxon>Actinomycetota</taxon>
        <taxon>Actinomycetes</taxon>
        <taxon>Kitasatosporales</taxon>
        <taxon>Streptomycetaceae</taxon>
        <taxon>Streptomyces</taxon>
    </lineage>
</organism>
<evidence type="ECO:0000256" key="1">
    <source>
        <dbReference type="SAM" id="MobiDB-lite"/>
    </source>
</evidence>
<feature type="region of interest" description="Disordered" evidence="1">
    <location>
        <begin position="1"/>
        <end position="92"/>
    </location>
</feature>
<gene>
    <name evidence="2" type="ORF">GCM10010497_44160</name>
</gene>
<dbReference type="Proteomes" id="UP000642014">
    <property type="component" value="Unassembled WGS sequence"/>
</dbReference>
<protein>
    <submittedName>
        <fullName evidence="2">Uncharacterized protein</fullName>
    </submittedName>
</protein>
<reference evidence="2 3" key="1">
    <citation type="journal article" date="2014" name="Int. J. Syst. Evol. Microbiol.">
        <title>Complete genome sequence of Corynebacterium casei LMG S-19264T (=DSM 44701T), isolated from a smear-ripened cheese.</title>
        <authorList>
            <consortium name="US DOE Joint Genome Institute (JGI-PGF)"/>
            <person name="Walter F."/>
            <person name="Albersmeier A."/>
            <person name="Kalinowski J."/>
            <person name="Ruckert C."/>
        </authorList>
    </citation>
    <scope>NUCLEOTIDE SEQUENCE [LARGE SCALE GENOMIC DNA]</scope>
    <source>
        <strain evidence="2 3">JCM 4205</strain>
    </source>
</reference>
<sequence>MAVAGAPEQGPGVQRGGVHQRYGAEAGGLRQGDVGGQQGEAARVLRDSGEEVPQAQVDAHGRLADAEPVREPVEEVQPVQRAGRPQHAGTQLVGAEGRFGREGVAGAQYGVHRFEADQAVGQARAQRRVDPAEGHVDVAREERVRHRRQVAPVAQYQRA</sequence>
<feature type="compositionally biased region" description="Basic and acidic residues" evidence="1">
    <location>
        <begin position="59"/>
        <end position="73"/>
    </location>
</feature>